<dbReference type="InterPro" id="IPR036866">
    <property type="entry name" value="RibonucZ/Hydroxyglut_hydro"/>
</dbReference>
<name>A0A8S5R5W0_9VIRU</name>
<accession>A0A8S5R5W0</accession>
<reference evidence="1" key="1">
    <citation type="journal article" date="2021" name="Proc. Natl. Acad. Sci. U.S.A.">
        <title>A Catalog of Tens of Thousands of Viruses from Human Metagenomes Reveals Hidden Associations with Chronic Diseases.</title>
        <authorList>
            <person name="Tisza M.J."/>
            <person name="Buck C.B."/>
        </authorList>
    </citation>
    <scope>NUCLEOTIDE SEQUENCE</scope>
    <source>
        <strain evidence="1">CtCsQ3</strain>
    </source>
</reference>
<dbReference type="EMBL" id="BK015823">
    <property type="protein sequence ID" value="DAE26814.1"/>
    <property type="molecule type" value="Genomic_DNA"/>
</dbReference>
<organism evidence="1">
    <name type="scientific">virus sp. ctCsQ3</name>
    <dbReference type="NCBI Taxonomy" id="2826794"/>
    <lineage>
        <taxon>Viruses</taxon>
    </lineage>
</organism>
<evidence type="ECO:0000313" key="1">
    <source>
        <dbReference type="EMBL" id="DAE26814.1"/>
    </source>
</evidence>
<proteinExistence type="predicted"/>
<dbReference type="Gene3D" id="3.60.15.10">
    <property type="entry name" value="Ribonuclease Z/Hydroxyacylglutathione hydrolase-like"/>
    <property type="match status" value="1"/>
</dbReference>
<protein>
    <submittedName>
        <fullName evidence="1">Pyrroloquinoline</fullName>
    </submittedName>
</protein>
<sequence>MGIPILAPYLGDSCKPMNMGGFTVKPFDLTTIDGSWTHTNADGTPCPIYGFLITHPEMGRMLYITDCEVVKWRFKGINHILLGVNYDKDLIDRDNTGKANHVFRGHLSIDTACDFVEANYSDSLQNVIMCHLSSENADSDSFIEKMKKVACGANVDVAVAGKSWDFSNPNECPF</sequence>